<protein>
    <recommendedName>
        <fullName evidence="9">PUM-HD domain-containing protein</fullName>
    </recommendedName>
</protein>
<dbReference type="GO" id="GO:0003729">
    <property type="term" value="F:mRNA binding"/>
    <property type="evidence" value="ECO:0007669"/>
    <property type="project" value="UniProtKB-ARBA"/>
</dbReference>
<accession>A0A922G5T1</accession>
<evidence type="ECO:0000256" key="3">
    <source>
        <dbReference type="ARBA" id="ARBA00022737"/>
    </source>
</evidence>
<feature type="compositionally biased region" description="Polar residues" evidence="8">
    <location>
        <begin position="634"/>
        <end position="649"/>
    </location>
</feature>
<dbReference type="Proteomes" id="UP000811246">
    <property type="component" value="Chromosome 1"/>
</dbReference>
<feature type="repeat" description="Pumilio" evidence="7">
    <location>
        <begin position="677"/>
        <end position="712"/>
    </location>
</feature>
<dbReference type="Pfam" id="PF00806">
    <property type="entry name" value="PUF"/>
    <property type="match status" value="8"/>
</dbReference>
<dbReference type="PANTHER" id="PTHR12537">
    <property type="entry name" value="RNA BINDING PROTEIN PUMILIO-RELATED"/>
    <property type="match status" value="1"/>
</dbReference>
<evidence type="ECO:0000256" key="5">
    <source>
        <dbReference type="ARBA" id="ARBA00022884"/>
    </source>
</evidence>
<dbReference type="EMBL" id="CM031825">
    <property type="protein sequence ID" value="KAG6733077.1"/>
    <property type="molecule type" value="Genomic_DNA"/>
</dbReference>
<gene>
    <name evidence="10" type="ORF">I3842_01G208900</name>
</gene>
<keyword evidence="2" id="KW-0963">Cytoplasm</keyword>
<feature type="compositionally biased region" description="Polar residues" evidence="8">
    <location>
        <begin position="177"/>
        <end position="195"/>
    </location>
</feature>
<feature type="region of interest" description="Disordered" evidence="8">
    <location>
        <begin position="157"/>
        <end position="198"/>
    </location>
</feature>
<feature type="domain" description="PUM-HD" evidence="9">
    <location>
        <begin position="657"/>
        <end position="997"/>
    </location>
</feature>
<dbReference type="FunFam" id="1.25.10.10:FF:000004">
    <property type="entry name" value="Pumilio homolog 1 isoform 2"/>
    <property type="match status" value="1"/>
</dbReference>
<dbReference type="EMBL" id="CM031825">
    <property type="protein sequence ID" value="KAG6733078.1"/>
    <property type="molecule type" value="Genomic_DNA"/>
</dbReference>
<evidence type="ECO:0000313" key="10">
    <source>
        <dbReference type="EMBL" id="KAG6733077.1"/>
    </source>
</evidence>
<dbReference type="PANTHER" id="PTHR12537:SF121">
    <property type="entry name" value="PUMILIO HOMOLOG 5"/>
    <property type="match status" value="1"/>
</dbReference>
<feature type="compositionally biased region" description="Low complexity" evidence="8">
    <location>
        <begin position="606"/>
        <end position="615"/>
    </location>
</feature>
<feature type="repeat" description="Pumilio" evidence="7">
    <location>
        <begin position="785"/>
        <end position="820"/>
    </location>
</feature>
<feature type="region of interest" description="Disordered" evidence="8">
    <location>
        <begin position="339"/>
        <end position="369"/>
    </location>
</feature>
<dbReference type="InterPro" id="IPR033712">
    <property type="entry name" value="Pumilio_RNA-bd"/>
</dbReference>
<evidence type="ECO:0000256" key="7">
    <source>
        <dbReference type="PROSITE-ProRule" id="PRU00317"/>
    </source>
</evidence>
<evidence type="ECO:0000313" key="11">
    <source>
        <dbReference type="Proteomes" id="UP000811246"/>
    </source>
</evidence>
<evidence type="ECO:0000259" key="9">
    <source>
        <dbReference type="PROSITE" id="PS50303"/>
    </source>
</evidence>
<sequence length="1019" mass="111664">MATESVMGMVESSRVRKWTSSKDAAAFGFPLQNMAAEQLGLLLEGQRFLGDELSMVPNRSGSAPPSMEGSIASIKNLLMQHNSHTNSNLANLSGVPEEQLKFDPAYSACSSSKIKLNPRIPPPPISQENQCLVHQMGFSGNNAGLISVDDSCNGPLYLSQGSLSPHMEESEDDTSPRPASNNLAESSTALMPGQNSVSLSSRRKSLVDLIQEDFPRTPSPVYNQSHSSGHATTDGSFDSDVHAISANVSSIDASKLLESNLGSTDVFSESCALDPRAVGVTVNSNPSMTTFSSSSCPDARGSPLMREYNELSNNDSGLKDDVSFSGGTLRSEISKMKAKGIASNAESDGKKQEERWNMAQQHPSAQGGIPHQVQGIEAQVCSEGMSNSHGVTEKAPHDPNFSSVDIQSSLHSHGFVPPLYATMTSGHPYYPNFYPSGLFPSQYGVGGYGLSSVPLPTYMAAYPSHGVMPLPFDPASAPSFSGQTAGALTGECTLLAGDVQNLGKFYGPHGLMLQPSFVDPHQMLYYPHYFDNAYSTVFHSQLASTGIVGGQDNPWSTVASYMSNQKFQPQTNPSIPGPREVGNASGRYFPTSPNLDVMAKFPASPIPSSLHPSSPVGGMSHLGQHSEMRLPRSSIKNSGQYSERQGQRRLNSFVEPKGHSLLEELKSSNVRKFELSAIAGHIFEFSIDQHGSRFIQQQLEHCSVEDKASVFKEVLPHASTLMIDVFGNYVIQRFLEYGSLEQRKELADQLVGHMLALSLQMYGCRVIQKVLEVIEPDHKIQLVRELDGHVMRCVHDQNGNHVIQKCIESVPTEKIEFIISAFQGQVAKLSTHPYGCRVIQRILEHGSDELQIQCIVNEILDSAYVLAQDQYGNYVTQHVLKMGKPYARSQIIKSFTGAVVHMSFHKYASNVVEKCLEHGDTTERELLIGEIIGQSEDNDNLLTMMKDQFANYVVQKILETSSDKQREILLNRIRLHLHALKKFTYGKHIIARFEQLSGEEIQSLEEEQGTLQRDSRSSK</sequence>
<dbReference type="AlphaFoldDB" id="A0A922G5T1"/>
<dbReference type="PROSITE" id="PS50302">
    <property type="entry name" value="PUM"/>
    <property type="match status" value="8"/>
</dbReference>
<reference evidence="10" key="1">
    <citation type="submission" date="2021-01" db="EMBL/GenBank/DDBJ databases">
        <authorList>
            <person name="Lovell J.T."/>
            <person name="Bentley N."/>
            <person name="Bhattarai G."/>
            <person name="Jenkins J.W."/>
            <person name="Sreedasyam A."/>
            <person name="Alarcon Y."/>
            <person name="Bock C."/>
            <person name="Boston L."/>
            <person name="Carlson J."/>
            <person name="Cervantes K."/>
            <person name="Clermont K."/>
            <person name="Krom N."/>
            <person name="Kubenka K."/>
            <person name="Mamidi S."/>
            <person name="Mattison C."/>
            <person name="Monteros M."/>
            <person name="Pisani C."/>
            <person name="Plott C."/>
            <person name="Rajasekar S."/>
            <person name="Rhein H.S."/>
            <person name="Rohla C."/>
            <person name="Song M."/>
            <person name="Hilaire R.S."/>
            <person name="Shu S."/>
            <person name="Wells L."/>
            <person name="Wang X."/>
            <person name="Webber J."/>
            <person name="Heerema R.J."/>
            <person name="Klein P."/>
            <person name="Conner P."/>
            <person name="Grauke L."/>
            <person name="Grimwood J."/>
            <person name="Schmutz J."/>
            <person name="Randall J.J."/>
        </authorList>
    </citation>
    <scope>NUCLEOTIDE SEQUENCE</scope>
    <source>
        <tissue evidence="10">Leaf</tissue>
    </source>
</reference>
<evidence type="ECO:0000256" key="1">
    <source>
        <dbReference type="ARBA" id="ARBA00004496"/>
    </source>
</evidence>
<organism evidence="10 11">
    <name type="scientific">Carya illinoinensis</name>
    <name type="common">Pecan</name>
    <dbReference type="NCBI Taxonomy" id="32201"/>
    <lineage>
        <taxon>Eukaryota</taxon>
        <taxon>Viridiplantae</taxon>
        <taxon>Streptophyta</taxon>
        <taxon>Embryophyta</taxon>
        <taxon>Tracheophyta</taxon>
        <taxon>Spermatophyta</taxon>
        <taxon>Magnoliopsida</taxon>
        <taxon>eudicotyledons</taxon>
        <taxon>Gunneridae</taxon>
        <taxon>Pentapetalae</taxon>
        <taxon>rosids</taxon>
        <taxon>fabids</taxon>
        <taxon>Fagales</taxon>
        <taxon>Juglandaceae</taxon>
        <taxon>Carya</taxon>
    </lineage>
</organism>
<feature type="repeat" description="Pumilio" evidence="7">
    <location>
        <begin position="713"/>
        <end position="748"/>
    </location>
</feature>
<keyword evidence="3" id="KW-0677">Repeat</keyword>
<feature type="compositionally biased region" description="Polar residues" evidence="8">
    <location>
        <begin position="220"/>
        <end position="234"/>
    </location>
</feature>
<dbReference type="SMART" id="SM00025">
    <property type="entry name" value="Pumilio"/>
    <property type="match status" value="8"/>
</dbReference>
<dbReference type="PROSITE" id="PS50303">
    <property type="entry name" value="PUM_HD"/>
    <property type="match status" value="1"/>
</dbReference>
<dbReference type="GO" id="GO:0006417">
    <property type="term" value="P:regulation of translation"/>
    <property type="evidence" value="ECO:0007669"/>
    <property type="project" value="UniProtKB-KW"/>
</dbReference>
<dbReference type="InterPro" id="IPR001313">
    <property type="entry name" value="Pumilio_RNA-bd_rpt"/>
</dbReference>
<comment type="subcellular location">
    <subcellularLocation>
        <location evidence="1">Cytoplasm</location>
    </subcellularLocation>
</comment>
<dbReference type="InterPro" id="IPR033133">
    <property type="entry name" value="PUM-HD"/>
</dbReference>
<feature type="region of interest" description="Disordered" evidence="8">
    <location>
        <begin position="606"/>
        <end position="649"/>
    </location>
</feature>
<name>A0A922G5T1_CARIL</name>
<keyword evidence="5" id="KW-0694">RNA-binding</keyword>
<dbReference type="GO" id="GO:0005737">
    <property type="term" value="C:cytoplasm"/>
    <property type="evidence" value="ECO:0007669"/>
    <property type="project" value="UniProtKB-SubCell"/>
</dbReference>
<feature type="repeat" description="Pumilio" evidence="7">
    <location>
        <begin position="858"/>
        <end position="893"/>
    </location>
</feature>
<keyword evidence="4" id="KW-0810">Translation regulation</keyword>
<feature type="compositionally biased region" description="Basic and acidic residues" evidence="8">
    <location>
        <begin position="347"/>
        <end position="356"/>
    </location>
</feature>
<feature type="region of interest" description="Disordered" evidence="8">
    <location>
        <begin position="214"/>
        <end position="234"/>
    </location>
</feature>
<feature type="repeat" description="Pumilio" evidence="7">
    <location>
        <begin position="930"/>
        <end position="971"/>
    </location>
</feature>
<feature type="repeat" description="Pumilio" evidence="7">
    <location>
        <begin position="894"/>
        <end position="929"/>
    </location>
</feature>
<evidence type="ECO:0000256" key="2">
    <source>
        <dbReference type="ARBA" id="ARBA00022490"/>
    </source>
</evidence>
<evidence type="ECO:0000256" key="6">
    <source>
        <dbReference type="ARBA" id="ARBA00055193"/>
    </source>
</evidence>
<feature type="repeat" description="Pumilio" evidence="7">
    <location>
        <begin position="821"/>
        <end position="857"/>
    </location>
</feature>
<dbReference type="CDD" id="cd07920">
    <property type="entry name" value="Pumilio"/>
    <property type="match status" value="1"/>
</dbReference>
<evidence type="ECO:0000256" key="4">
    <source>
        <dbReference type="ARBA" id="ARBA00022845"/>
    </source>
</evidence>
<evidence type="ECO:0000256" key="8">
    <source>
        <dbReference type="SAM" id="MobiDB-lite"/>
    </source>
</evidence>
<dbReference type="EMBL" id="CM031825">
    <property type="protein sequence ID" value="KAG6733076.1"/>
    <property type="molecule type" value="Genomic_DNA"/>
</dbReference>
<comment type="function">
    <text evidence="6">Sequence-specific RNA-binding protein that regulates translation and mRNA stability by binding the 3'-UTR of target mRNAs. Binds the APUM-binding elements (APBEs) in the 3'-UTR mRNA sequence of CLV1, PNH, WUS and FAS2.</text>
</comment>
<proteinExistence type="predicted"/>
<feature type="repeat" description="Pumilio" evidence="7">
    <location>
        <begin position="749"/>
        <end position="784"/>
    </location>
</feature>
<comment type="caution">
    <text evidence="10">The sequence shown here is derived from an EMBL/GenBank/DDBJ whole genome shotgun (WGS) entry which is preliminary data.</text>
</comment>